<dbReference type="PANTHER" id="PTHR30371:SF0">
    <property type="entry name" value="SEC-INDEPENDENT PROTEIN TRANSLOCASE PROTEIN TATC, CHLOROPLASTIC-RELATED"/>
    <property type="match status" value="1"/>
</dbReference>
<feature type="transmembrane region" description="Helical" evidence="5">
    <location>
        <begin position="22"/>
        <end position="48"/>
    </location>
</feature>
<dbReference type="PANTHER" id="PTHR30371">
    <property type="entry name" value="SEC-INDEPENDENT PROTEIN TRANSLOCASE PROTEIN TATC"/>
    <property type="match status" value="1"/>
</dbReference>
<dbReference type="AlphaFoldDB" id="A0A0U5AQT3"/>
<evidence type="ECO:0000256" key="1">
    <source>
        <dbReference type="ARBA" id="ARBA00004141"/>
    </source>
</evidence>
<feature type="transmembrane region" description="Helical" evidence="5">
    <location>
        <begin position="216"/>
        <end position="236"/>
    </location>
</feature>
<evidence type="ECO:0000313" key="6">
    <source>
        <dbReference type="EMBL" id="BAU23249.1"/>
    </source>
</evidence>
<dbReference type="Proteomes" id="UP000068196">
    <property type="component" value="Chromosome"/>
</dbReference>
<evidence type="ECO:0000256" key="3">
    <source>
        <dbReference type="ARBA" id="ARBA00022989"/>
    </source>
</evidence>
<dbReference type="OrthoDB" id="9797059at2"/>
<protein>
    <recommendedName>
        <fullName evidence="8">Sec-independent protein translocase protein TatC</fullName>
    </recommendedName>
</protein>
<dbReference type="RefSeq" id="WP_068513821.1">
    <property type="nucleotide sequence ID" value="NZ_AP014945.1"/>
</dbReference>
<dbReference type="KEGG" id="cthi:THC_0863"/>
<proteinExistence type="predicted"/>
<keyword evidence="2 5" id="KW-0812">Transmembrane</keyword>
<reference evidence="6 7" key="1">
    <citation type="journal article" date="2016" name="Int. J. Syst. Evol. Microbiol.">
        <title>Caldimicrobium thiodismutans sp. nov., a sulfur-disproportionating bacterium isolated from a hot spring, and emended description of the genus Caldimicrobium.</title>
        <authorList>
            <person name="Kojima H."/>
            <person name="Umezawa K."/>
            <person name="Fukui M."/>
        </authorList>
    </citation>
    <scope>NUCLEOTIDE SEQUENCE [LARGE SCALE GENOMIC DNA]</scope>
    <source>
        <strain evidence="6 7">TF1</strain>
    </source>
</reference>
<dbReference type="EMBL" id="AP014945">
    <property type="protein sequence ID" value="BAU23249.1"/>
    <property type="molecule type" value="Genomic_DNA"/>
</dbReference>
<dbReference type="GO" id="GO:0009977">
    <property type="term" value="F:proton motive force dependent protein transmembrane transporter activity"/>
    <property type="evidence" value="ECO:0007669"/>
    <property type="project" value="TreeGrafter"/>
</dbReference>
<dbReference type="PRINTS" id="PR01840">
    <property type="entry name" value="TATCFAMILY"/>
</dbReference>
<gene>
    <name evidence="6" type="ORF">THC_0863</name>
</gene>
<feature type="transmembrane region" description="Helical" evidence="5">
    <location>
        <begin position="194"/>
        <end position="210"/>
    </location>
</feature>
<evidence type="ECO:0008006" key="8">
    <source>
        <dbReference type="Google" id="ProtNLM"/>
    </source>
</evidence>
<keyword evidence="4 5" id="KW-0472">Membrane</keyword>
<evidence type="ECO:0000256" key="5">
    <source>
        <dbReference type="SAM" id="Phobius"/>
    </source>
</evidence>
<keyword evidence="7" id="KW-1185">Reference proteome</keyword>
<accession>A0A0U5AQT3</accession>
<dbReference type="GO" id="GO:0043953">
    <property type="term" value="P:protein transport by the Tat complex"/>
    <property type="evidence" value="ECO:0007669"/>
    <property type="project" value="TreeGrafter"/>
</dbReference>
<dbReference type="GO" id="GO:0033281">
    <property type="term" value="C:TAT protein transport complex"/>
    <property type="evidence" value="ECO:0007669"/>
    <property type="project" value="TreeGrafter"/>
</dbReference>
<evidence type="ECO:0000256" key="4">
    <source>
        <dbReference type="ARBA" id="ARBA00023136"/>
    </source>
</evidence>
<feature type="transmembrane region" description="Helical" evidence="5">
    <location>
        <begin position="154"/>
        <end position="179"/>
    </location>
</feature>
<name>A0A0U5AQT3_9BACT</name>
<reference evidence="7" key="2">
    <citation type="journal article" date="2016" name="Int. J. Syst. Evol. Microbiol.">
        <title>Caldimicrobium thiodismutans sp. nov., a sulfur-disproportionating bacterium isolated from a hot spring.</title>
        <authorList>
            <person name="Kojima H."/>
            <person name="Umezawa K."/>
            <person name="Fukui M."/>
        </authorList>
    </citation>
    <scope>NUCLEOTIDE SEQUENCE [LARGE SCALE GENOMIC DNA]</scope>
    <source>
        <strain evidence="7">TF1</strain>
    </source>
</reference>
<organism evidence="6 7">
    <name type="scientific">Caldimicrobium thiodismutans</name>
    <dbReference type="NCBI Taxonomy" id="1653476"/>
    <lineage>
        <taxon>Bacteria</taxon>
        <taxon>Pseudomonadati</taxon>
        <taxon>Thermodesulfobacteriota</taxon>
        <taxon>Thermodesulfobacteria</taxon>
        <taxon>Thermodesulfobacteriales</taxon>
        <taxon>Thermodesulfobacteriaceae</taxon>
        <taxon>Caldimicrobium</taxon>
    </lineage>
</organism>
<feature type="transmembrane region" description="Helical" evidence="5">
    <location>
        <begin position="111"/>
        <end position="134"/>
    </location>
</feature>
<sequence length="237" mass="28350">MTKLNLPNLFDLEILNKIRREIIFYALFLLLAWISIFFLFPRIFPYLLYPYFHLLKEKSLVFISLEEALFVVLRASFYIAFALTLPLLIIRLFRALSSEIYAYEKRLLKRLIFISIGLAIAGIFTGYFIFTPFFLKIFLYFGKNFENNLRIAGFLFFLLKVVLFSMVIFQIPLLFALLIKEDIITEELYRRRRLYFWGGFYGLSLLFSPADFFSQLLLTLFFYLFFKLSFIIARILK</sequence>
<evidence type="ECO:0000313" key="7">
    <source>
        <dbReference type="Proteomes" id="UP000068196"/>
    </source>
</evidence>
<comment type="subcellular location">
    <subcellularLocation>
        <location evidence="1">Membrane</location>
        <topology evidence="1">Multi-pass membrane protein</topology>
    </subcellularLocation>
</comment>
<dbReference type="Pfam" id="PF00902">
    <property type="entry name" value="TatC"/>
    <property type="match status" value="1"/>
</dbReference>
<dbReference type="InterPro" id="IPR002033">
    <property type="entry name" value="TatC"/>
</dbReference>
<keyword evidence="3 5" id="KW-1133">Transmembrane helix</keyword>
<evidence type="ECO:0000256" key="2">
    <source>
        <dbReference type="ARBA" id="ARBA00022692"/>
    </source>
</evidence>
<dbReference type="GO" id="GO:0065002">
    <property type="term" value="P:intracellular protein transmembrane transport"/>
    <property type="evidence" value="ECO:0007669"/>
    <property type="project" value="TreeGrafter"/>
</dbReference>
<feature type="transmembrane region" description="Helical" evidence="5">
    <location>
        <begin position="68"/>
        <end position="90"/>
    </location>
</feature>
<dbReference type="STRING" id="1653476.THC_0863"/>